<evidence type="ECO:0000313" key="3">
    <source>
        <dbReference type="RefSeq" id="XP_030985246.1"/>
    </source>
</evidence>
<name>A0A6P8BDQ3_PYRGI</name>
<accession>A0A6P8BDQ3</accession>
<feature type="region of interest" description="Disordered" evidence="1">
    <location>
        <begin position="1"/>
        <end position="36"/>
    </location>
</feature>
<organism evidence="2 3">
    <name type="scientific">Pyricularia grisea</name>
    <name type="common">Crabgrass-specific blast fungus</name>
    <name type="synonym">Magnaporthe grisea</name>
    <dbReference type="NCBI Taxonomy" id="148305"/>
    <lineage>
        <taxon>Eukaryota</taxon>
        <taxon>Fungi</taxon>
        <taxon>Dikarya</taxon>
        <taxon>Ascomycota</taxon>
        <taxon>Pezizomycotina</taxon>
        <taxon>Sordariomycetes</taxon>
        <taxon>Sordariomycetidae</taxon>
        <taxon>Magnaporthales</taxon>
        <taxon>Pyriculariaceae</taxon>
        <taxon>Pyricularia</taxon>
    </lineage>
</organism>
<reference evidence="3" key="1">
    <citation type="journal article" date="2019" name="Mol. Biol. Evol.">
        <title>Blast fungal genomes show frequent chromosomal changes, gene gains and losses, and effector gene turnover.</title>
        <authorList>
            <person name="Gomez Luciano L.B."/>
            <person name="Jason Tsai I."/>
            <person name="Chuma I."/>
            <person name="Tosa Y."/>
            <person name="Chen Y.H."/>
            <person name="Li J.Y."/>
            <person name="Li M.Y."/>
            <person name="Jade Lu M.Y."/>
            <person name="Nakayashiki H."/>
            <person name="Li W.H."/>
        </authorList>
    </citation>
    <scope>NUCLEOTIDE SEQUENCE</scope>
    <source>
        <strain evidence="3">NI907</strain>
    </source>
</reference>
<keyword evidence="2" id="KW-1185">Reference proteome</keyword>
<dbReference type="Proteomes" id="UP000515153">
    <property type="component" value="Unplaced"/>
</dbReference>
<evidence type="ECO:0000256" key="1">
    <source>
        <dbReference type="SAM" id="MobiDB-lite"/>
    </source>
</evidence>
<proteinExistence type="predicted"/>
<gene>
    <name evidence="3" type="ORF">PgNI_03328</name>
</gene>
<feature type="compositionally biased region" description="Polar residues" evidence="1">
    <location>
        <begin position="106"/>
        <end position="117"/>
    </location>
</feature>
<feature type="compositionally biased region" description="Basic and acidic residues" evidence="1">
    <location>
        <begin position="132"/>
        <end position="142"/>
    </location>
</feature>
<sequence>MASSNQERQRQQEQQQQHQQAQQQQQQQQQEPISWPQPECCGHFADAYGNFSVPYSCSNEDCTMRGIQSGSPFICPDCNNTKLVWEYCGCPPAVTVEDQNYGLANEEQTAGATSNAGKSGEASGRRRRVARRGGERRSVDRQ</sequence>
<reference evidence="3" key="2">
    <citation type="submission" date="2019-10" db="EMBL/GenBank/DDBJ databases">
        <authorList>
            <consortium name="NCBI Genome Project"/>
        </authorList>
    </citation>
    <scope>NUCLEOTIDE SEQUENCE</scope>
    <source>
        <strain evidence="3">NI907</strain>
    </source>
</reference>
<dbReference type="RefSeq" id="XP_030985246.1">
    <property type="nucleotide sequence ID" value="XM_031123383.1"/>
</dbReference>
<feature type="compositionally biased region" description="Low complexity" evidence="1">
    <location>
        <begin position="12"/>
        <end position="31"/>
    </location>
</feature>
<feature type="region of interest" description="Disordered" evidence="1">
    <location>
        <begin position="105"/>
        <end position="142"/>
    </location>
</feature>
<evidence type="ECO:0000313" key="2">
    <source>
        <dbReference type="Proteomes" id="UP000515153"/>
    </source>
</evidence>
<dbReference type="AlphaFoldDB" id="A0A6P8BDQ3"/>
<protein>
    <submittedName>
        <fullName evidence="3">Uncharacterized protein</fullName>
    </submittedName>
</protein>
<dbReference type="GeneID" id="41958293"/>
<reference evidence="3" key="3">
    <citation type="submission" date="2025-08" db="UniProtKB">
        <authorList>
            <consortium name="RefSeq"/>
        </authorList>
    </citation>
    <scope>IDENTIFICATION</scope>
    <source>
        <strain evidence="3">NI907</strain>
    </source>
</reference>
<dbReference type="KEGG" id="pgri:PgNI_03328"/>